<dbReference type="Gene3D" id="3.40.50.2300">
    <property type="match status" value="1"/>
</dbReference>
<dbReference type="InterPro" id="IPR039420">
    <property type="entry name" value="WalR-like"/>
</dbReference>
<evidence type="ECO:0000313" key="7">
    <source>
        <dbReference type="EMBL" id="WUS25862.1"/>
    </source>
</evidence>
<dbReference type="PROSITE" id="PS00622">
    <property type="entry name" value="HTH_LUXR_1"/>
    <property type="match status" value="1"/>
</dbReference>
<dbReference type="SMART" id="SM00448">
    <property type="entry name" value="REC"/>
    <property type="match status" value="1"/>
</dbReference>
<keyword evidence="9" id="KW-1185">Reference proteome</keyword>
<reference evidence="7" key="2">
    <citation type="submission" date="2022-10" db="EMBL/GenBank/DDBJ databases">
        <title>The complete genomes of actinobacterial strains from the NBC collection.</title>
        <authorList>
            <person name="Joergensen T.S."/>
            <person name="Alvarez Arevalo M."/>
            <person name="Sterndorff E.B."/>
            <person name="Faurdal D."/>
            <person name="Vuksanovic O."/>
            <person name="Mourched A.-S."/>
            <person name="Charusanti P."/>
            <person name="Shaw S."/>
            <person name="Blin K."/>
            <person name="Weber T."/>
        </authorList>
    </citation>
    <scope>NUCLEOTIDE SEQUENCE</scope>
    <source>
        <strain evidence="7">NBC_01256</strain>
    </source>
</reference>
<dbReference type="EMBL" id="BLIN01000005">
    <property type="protein sequence ID" value="GFE09392.1"/>
    <property type="molecule type" value="Genomic_DNA"/>
</dbReference>
<reference evidence="6 8" key="1">
    <citation type="submission" date="2019-12" db="EMBL/GenBank/DDBJ databases">
        <title>Whole genome shotgun sequence of Streptomyces caniferus NBRC 15389.</title>
        <authorList>
            <person name="Ichikawa N."/>
            <person name="Kimura A."/>
            <person name="Kitahashi Y."/>
            <person name="Komaki H."/>
            <person name="Tamura T."/>
        </authorList>
    </citation>
    <scope>NUCLEOTIDE SEQUENCE [LARGE SCALE GENOMIC DNA]</scope>
    <source>
        <strain evidence="6 8">NBRC 15389</strain>
    </source>
</reference>
<dbReference type="PANTHER" id="PTHR43214:SF42">
    <property type="entry name" value="TRANSCRIPTIONAL REGULATORY PROTEIN DESR"/>
    <property type="match status" value="1"/>
</dbReference>
<dbReference type="SMART" id="SM00421">
    <property type="entry name" value="HTH_LUXR"/>
    <property type="match status" value="1"/>
</dbReference>
<protein>
    <submittedName>
        <fullName evidence="6">DNA-binding response regulator</fullName>
    </submittedName>
    <submittedName>
        <fullName evidence="7">Response regulator transcription factor</fullName>
    </submittedName>
</protein>
<dbReference type="InterPro" id="IPR011006">
    <property type="entry name" value="CheY-like_superfamily"/>
</dbReference>
<evidence type="ECO:0000313" key="6">
    <source>
        <dbReference type="EMBL" id="GFE09392.1"/>
    </source>
</evidence>
<accession>A0A640SFU2</accession>
<dbReference type="InterPro" id="IPR000792">
    <property type="entry name" value="Tscrpt_reg_LuxR_C"/>
</dbReference>
<evidence type="ECO:0000313" key="8">
    <source>
        <dbReference type="Proteomes" id="UP000435837"/>
    </source>
</evidence>
<gene>
    <name evidence="7" type="ORF">OG727_28275</name>
    <name evidence="6" type="ORF">Scani_56600</name>
</gene>
<dbReference type="Proteomes" id="UP001432292">
    <property type="component" value="Chromosome"/>
</dbReference>
<dbReference type="SUPFAM" id="SSF46894">
    <property type="entry name" value="C-terminal effector domain of the bipartite response regulators"/>
    <property type="match status" value="1"/>
</dbReference>
<dbReference type="InterPro" id="IPR001789">
    <property type="entry name" value="Sig_transdc_resp-reg_receiver"/>
</dbReference>
<dbReference type="Pfam" id="PF00196">
    <property type="entry name" value="GerE"/>
    <property type="match status" value="1"/>
</dbReference>
<dbReference type="PROSITE" id="PS50110">
    <property type="entry name" value="RESPONSE_REGULATORY"/>
    <property type="match status" value="1"/>
</dbReference>
<dbReference type="Pfam" id="PF00072">
    <property type="entry name" value="Response_reg"/>
    <property type="match status" value="1"/>
</dbReference>
<feature type="modified residue" description="4-aspartylphosphate" evidence="3">
    <location>
        <position position="57"/>
    </location>
</feature>
<dbReference type="GO" id="GO:0003677">
    <property type="term" value="F:DNA binding"/>
    <property type="evidence" value="ECO:0007669"/>
    <property type="project" value="UniProtKB-KW"/>
</dbReference>
<dbReference type="PRINTS" id="PR00038">
    <property type="entry name" value="HTHLUXR"/>
</dbReference>
<evidence type="ECO:0000259" key="5">
    <source>
        <dbReference type="PROSITE" id="PS50110"/>
    </source>
</evidence>
<dbReference type="CDD" id="cd06170">
    <property type="entry name" value="LuxR_C_like"/>
    <property type="match status" value="1"/>
</dbReference>
<sequence>MSEQGLKVMVVDDHPMWRDAVARDLAEAGCEVVATAGDGLQAVRRAQAAGPEVLVLDLNLPGLPGVRVCKELVGANPALRVLVLSASGEHADVLEAVKSGATGYLLKSSSTEELLDAVRRTAAGDAVFTPGLAGLVLGEYRRLATEPAPAAPDEPGAPQLTDRETEVLRLVAKGLSYKQIAERLVISHRTVQNHVQNTLGKLQLHNRVELVRYAIERGLDEA</sequence>
<keyword evidence="1 3" id="KW-0597">Phosphoprotein</keyword>
<dbReference type="GO" id="GO:0006355">
    <property type="term" value="P:regulation of DNA-templated transcription"/>
    <property type="evidence" value="ECO:0007669"/>
    <property type="project" value="InterPro"/>
</dbReference>
<feature type="domain" description="HTH luxR-type" evidence="4">
    <location>
        <begin position="153"/>
        <end position="218"/>
    </location>
</feature>
<dbReference type="GO" id="GO:0000160">
    <property type="term" value="P:phosphorelay signal transduction system"/>
    <property type="evidence" value="ECO:0007669"/>
    <property type="project" value="InterPro"/>
</dbReference>
<dbReference type="SUPFAM" id="SSF52172">
    <property type="entry name" value="CheY-like"/>
    <property type="match status" value="1"/>
</dbReference>
<dbReference type="CDD" id="cd17535">
    <property type="entry name" value="REC_NarL-like"/>
    <property type="match status" value="1"/>
</dbReference>
<keyword evidence="2 6" id="KW-0238">DNA-binding</keyword>
<proteinExistence type="predicted"/>
<dbReference type="EMBL" id="CP108473">
    <property type="protein sequence ID" value="WUS25862.1"/>
    <property type="molecule type" value="Genomic_DNA"/>
</dbReference>
<evidence type="ECO:0000256" key="2">
    <source>
        <dbReference type="ARBA" id="ARBA00023125"/>
    </source>
</evidence>
<evidence type="ECO:0000313" key="9">
    <source>
        <dbReference type="Proteomes" id="UP001432292"/>
    </source>
</evidence>
<evidence type="ECO:0000259" key="4">
    <source>
        <dbReference type="PROSITE" id="PS50043"/>
    </source>
</evidence>
<evidence type="ECO:0000256" key="3">
    <source>
        <dbReference type="PROSITE-ProRule" id="PRU00169"/>
    </source>
</evidence>
<organism evidence="6 8">
    <name type="scientific">Streptomyces caniferus</name>
    <dbReference type="NCBI Taxonomy" id="285557"/>
    <lineage>
        <taxon>Bacteria</taxon>
        <taxon>Bacillati</taxon>
        <taxon>Actinomycetota</taxon>
        <taxon>Actinomycetes</taxon>
        <taxon>Kitasatosporales</taxon>
        <taxon>Streptomycetaceae</taxon>
        <taxon>Streptomyces</taxon>
    </lineage>
</organism>
<name>A0A640SFU2_9ACTN</name>
<dbReference type="PANTHER" id="PTHR43214">
    <property type="entry name" value="TWO-COMPONENT RESPONSE REGULATOR"/>
    <property type="match status" value="1"/>
</dbReference>
<dbReference type="InterPro" id="IPR016032">
    <property type="entry name" value="Sig_transdc_resp-reg_C-effctor"/>
</dbReference>
<dbReference type="OrthoDB" id="9808843at2"/>
<dbReference type="PROSITE" id="PS50043">
    <property type="entry name" value="HTH_LUXR_2"/>
    <property type="match status" value="1"/>
</dbReference>
<feature type="domain" description="Response regulatory" evidence="5">
    <location>
        <begin position="7"/>
        <end position="122"/>
    </location>
</feature>
<evidence type="ECO:0000256" key="1">
    <source>
        <dbReference type="ARBA" id="ARBA00022553"/>
    </source>
</evidence>
<dbReference type="Proteomes" id="UP000435837">
    <property type="component" value="Unassembled WGS sequence"/>
</dbReference>
<dbReference type="InterPro" id="IPR058245">
    <property type="entry name" value="NreC/VraR/RcsB-like_REC"/>
</dbReference>
<dbReference type="AlphaFoldDB" id="A0A640SFU2"/>